<dbReference type="InterPro" id="IPR055170">
    <property type="entry name" value="GFO_IDH_MocA-like_dom"/>
</dbReference>
<organism evidence="4 5">
    <name type="scientific">Aulographum hederae CBS 113979</name>
    <dbReference type="NCBI Taxonomy" id="1176131"/>
    <lineage>
        <taxon>Eukaryota</taxon>
        <taxon>Fungi</taxon>
        <taxon>Dikarya</taxon>
        <taxon>Ascomycota</taxon>
        <taxon>Pezizomycotina</taxon>
        <taxon>Dothideomycetes</taxon>
        <taxon>Pleosporomycetidae</taxon>
        <taxon>Aulographales</taxon>
        <taxon>Aulographaceae</taxon>
    </lineage>
</organism>
<dbReference type="Proteomes" id="UP000800041">
    <property type="component" value="Unassembled WGS sequence"/>
</dbReference>
<evidence type="ECO:0000259" key="2">
    <source>
        <dbReference type="Pfam" id="PF01408"/>
    </source>
</evidence>
<dbReference type="EMBL" id="ML977157">
    <property type="protein sequence ID" value="KAF1986436.1"/>
    <property type="molecule type" value="Genomic_DNA"/>
</dbReference>
<dbReference type="PANTHER" id="PTHR43054:SF1">
    <property type="entry name" value="SCYLLO-INOSITOL 2-DEHYDROGENASE (NADP(+)) IOLU"/>
    <property type="match status" value="1"/>
</dbReference>
<dbReference type="GO" id="GO:0000166">
    <property type="term" value="F:nucleotide binding"/>
    <property type="evidence" value="ECO:0007669"/>
    <property type="project" value="InterPro"/>
</dbReference>
<dbReference type="SUPFAM" id="SSF55347">
    <property type="entry name" value="Glyceraldehyde-3-phosphate dehydrogenase-like, C-terminal domain"/>
    <property type="match status" value="1"/>
</dbReference>
<sequence length="331" mass="35998">MITYGVIGTGWITDTWITSSTANWKLGAVYSRSEETAKQFGAKYSCSNTHTSLESLAADPSIQAVYIASPNNFHHAQAKLILSAKKHVILEKPATSTVPEFDDLVKTAAENKVFLIEAYRHIQEANFKVLKQNLARLGPVYGGSFTYAQYSSRYNAVLAGEKPNIFNLDFSGGALVDLGVYPITAAVALFGKPVSQTYHPVMIATGADGGGVITLNYEGFGVQVNASKIYNSSAPSEVYGEKGTLVIDTVERIKKVSFWDAKTKGKEELAVVGEEGGMPMMHEEEAVEFARIIEEGDQGAVKALEEVSRIVLEVTGDLRRKNGLVFKVEKE</sequence>
<proteinExistence type="inferred from homology"/>
<accession>A0A6G1GZP2</accession>
<dbReference type="AlphaFoldDB" id="A0A6G1GZP2"/>
<comment type="similarity">
    <text evidence="1">Belongs to the Gfo/Idh/MocA family.</text>
</comment>
<dbReference type="PANTHER" id="PTHR43054">
    <property type="match status" value="1"/>
</dbReference>
<name>A0A6G1GZP2_9PEZI</name>
<dbReference type="Gene3D" id="3.40.50.720">
    <property type="entry name" value="NAD(P)-binding Rossmann-like Domain"/>
    <property type="match status" value="1"/>
</dbReference>
<dbReference type="Gene3D" id="3.30.360.10">
    <property type="entry name" value="Dihydrodipicolinate Reductase, domain 2"/>
    <property type="match status" value="1"/>
</dbReference>
<dbReference type="Pfam" id="PF22725">
    <property type="entry name" value="GFO_IDH_MocA_C3"/>
    <property type="match status" value="1"/>
</dbReference>
<feature type="domain" description="Gfo/Idh/MocA-like oxidoreductase N-terminal" evidence="2">
    <location>
        <begin position="3"/>
        <end position="117"/>
    </location>
</feature>
<dbReference type="OrthoDB" id="2129491at2759"/>
<evidence type="ECO:0000256" key="1">
    <source>
        <dbReference type="ARBA" id="ARBA00010928"/>
    </source>
</evidence>
<dbReference type="InterPro" id="IPR000683">
    <property type="entry name" value="Gfo/Idh/MocA-like_OxRdtase_N"/>
</dbReference>
<evidence type="ECO:0000313" key="5">
    <source>
        <dbReference type="Proteomes" id="UP000800041"/>
    </source>
</evidence>
<dbReference type="Pfam" id="PF01408">
    <property type="entry name" value="GFO_IDH_MocA"/>
    <property type="match status" value="1"/>
</dbReference>
<gene>
    <name evidence="4" type="ORF">K402DRAFT_393913</name>
</gene>
<reference evidence="4" key="1">
    <citation type="journal article" date="2020" name="Stud. Mycol.">
        <title>101 Dothideomycetes genomes: a test case for predicting lifestyles and emergence of pathogens.</title>
        <authorList>
            <person name="Haridas S."/>
            <person name="Albert R."/>
            <person name="Binder M."/>
            <person name="Bloem J."/>
            <person name="Labutti K."/>
            <person name="Salamov A."/>
            <person name="Andreopoulos B."/>
            <person name="Baker S."/>
            <person name="Barry K."/>
            <person name="Bills G."/>
            <person name="Bluhm B."/>
            <person name="Cannon C."/>
            <person name="Castanera R."/>
            <person name="Culley D."/>
            <person name="Daum C."/>
            <person name="Ezra D."/>
            <person name="Gonzalez J."/>
            <person name="Henrissat B."/>
            <person name="Kuo A."/>
            <person name="Liang C."/>
            <person name="Lipzen A."/>
            <person name="Lutzoni F."/>
            <person name="Magnuson J."/>
            <person name="Mondo S."/>
            <person name="Nolan M."/>
            <person name="Ohm R."/>
            <person name="Pangilinan J."/>
            <person name="Park H.-J."/>
            <person name="Ramirez L."/>
            <person name="Alfaro M."/>
            <person name="Sun H."/>
            <person name="Tritt A."/>
            <person name="Yoshinaga Y."/>
            <person name="Zwiers L.-H."/>
            <person name="Turgeon B."/>
            <person name="Goodwin S."/>
            <person name="Spatafora J."/>
            <person name="Crous P."/>
            <person name="Grigoriev I."/>
        </authorList>
    </citation>
    <scope>NUCLEOTIDE SEQUENCE</scope>
    <source>
        <strain evidence="4">CBS 113979</strain>
    </source>
</reference>
<evidence type="ECO:0000313" key="4">
    <source>
        <dbReference type="EMBL" id="KAF1986436.1"/>
    </source>
</evidence>
<keyword evidence="5" id="KW-1185">Reference proteome</keyword>
<evidence type="ECO:0000259" key="3">
    <source>
        <dbReference type="Pfam" id="PF22725"/>
    </source>
</evidence>
<dbReference type="InterPro" id="IPR036291">
    <property type="entry name" value="NAD(P)-bd_dom_sf"/>
</dbReference>
<protein>
    <submittedName>
        <fullName evidence="4">Oxidoreductase-like protein</fullName>
    </submittedName>
</protein>
<feature type="domain" description="GFO/IDH/MocA-like oxidoreductase" evidence="3">
    <location>
        <begin position="137"/>
        <end position="245"/>
    </location>
</feature>
<dbReference type="SUPFAM" id="SSF51735">
    <property type="entry name" value="NAD(P)-binding Rossmann-fold domains"/>
    <property type="match status" value="1"/>
</dbReference>